<gene>
    <name evidence="2" type="ORF">SAMN04487949_3258</name>
</gene>
<feature type="compositionally biased region" description="Polar residues" evidence="1">
    <location>
        <begin position="1"/>
        <end position="14"/>
    </location>
</feature>
<dbReference type="STRING" id="660521.SAMN04487949_3258"/>
<dbReference type="RefSeq" id="WP_089699144.1">
    <property type="nucleotide sequence ID" value="NZ_FNHL01000005.1"/>
</dbReference>
<evidence type="ECO:0000256" key="1">
    <source>
        <dbReference type="SAM" id="MobiDB-lite"/>
    </source>
</evidence>
<protein>
    <submittedName>
        <fullName evidence="2">Uncharacterized protein</fullName>
    </submittedName>
</protein>
<proteinExistence type="predicted"/>
<dbReference type="OrthoDB" id="225682at2157"/>
<dbReference type="EMBL" id="FNHL01000005">
    <property type="protein sequence ID" value="SDN07118.1"/>
    <property type="molecule type" value="Genomic_DNA"/>
</dbReference>
<dbReference type="Pfam" id="PF19663">
    <property type="entry name" value="DUF6166"/>
    <property type="match status" value="1"/>
</dbReference>
<dbReference type="Proteomes" id="UP000199451">
    <property type="component" value="Unassembled WGS sequence"/>
</dbReference>
<organism evidence="2 3">
    <name type="scientific">Halogranum gelatinilyticum</name>
    <dbReference type="NCBI Taxonomy" id="660521"/>
    <lineage>
        <taxon>Archaea</taxon>
        <taxon>Methanobacteriati</taxon>
        <taxon>Methanobacteriota</taxon>
        <taxon>Stenosarchaea group</taxon>
        <taxon>Halobacteria</taxon>
        <taxon>Halobacteriales</taxon>
        <taxon>Haloferacaceae</taxon>
    </lineage>
</organism>
<evidence type="ECO:0000313" key="2">
    <source>
        <dbReference type="EMBL" id="SDN07118.1"/>
    </source>
</evidence>
<reference evidence="3" key="1">
    <citation type="submission" date="2016-10" db="EMBL/GenBank/DDBJ databases">
        <authorList>
            <person name="Varghese N."/>
            <person name="Submissions S."/>
        </authorList>
    </citation>
    <scope>NUCLEOTIDE SEQUENCE [LARGE SCALE GENOMIC DNA]</scope>
    <source>
        <strain evidence="3">CGMCC 1.10119</strain>
    </source>
</reference>
<keyword evidence="3" id="KW-1185">Reference proteome</keyword>
<sequence length="134" mass="14842">MSWTSDSQPSGASHTSDETDVVYVGYRQRGRAIVEKYPGREPLTPDRSLELANHSPSGFEWGYRGSGPAQLALALLLDYTDDEDVALAEYMAFKDEVVSRLECSGPKQRWRLTGHEIDAALRETVDEPVAPSVN</sequence>
<evidence type="ECO:0000313" key="3">
    <source>
        <dbReference type="Proteomes" id="UP000199451"/>
    </source>
</evidence>
<accession>A0A1G9YD76</accession>
<dbReference type="AlphaFoldDB" id="A0A1G9YD76"/>
<feature type="region of interest" description="Disordered" evidence="1">
    <location>
        <begin position="1"/>
        <end position="20"/>
    </location>
</feature>
<dbReference type="InterPro" id="IPR046164">
    <property type="entry name" value="DUF6166"/>
</dbReference>
<name>A0A1G9YD76_9EURY</name>